<accession>A0A7X8TRQ5</accession>
<keyword evidence="3" id="KW-1185">Reference proteome</keyword>
<dbReference type="AlphaFoldDB" id="A0A7X8TRQ5"/>
<evidence type="ECO:0000313" key="3">
    <source>
        <dbReference type="Proteomes" id="UP000535589"/>
    </source>
</evidence>
<dbReference type="EMBL" id="JABAIK010000010">
    <property type="protein sequence ID" value="NLS13549.1"/>
    <property type="molecule type" value="Genomic_DNA"/>
</dbReference>
<dbReference type="Proteomes" id="UP000535589">
    <property type="component" value="Unassembled WGS sequence"/>
</dbReference>
<evidence type="ECO:0000256" key="1">
    <source>
        <dbReference type="SAM" id="SignalP"/>
    </source>
</evidence>
<name>A0A7X8TRQ5_9VIBR</name>
<keyword evidence="1" id="KW-0732">Signal</keyword>
<organism evidence="2 3">
    <name type="scientific">Vibrio agarilyticus</name>
    <dbReference type="NCBI Taxonomy" id="2726741"/>
    <lineage>
        <taxon>Bacteria</taxon>
        <taxon>Pseudomonadati</taxon>
        <taxon>Pseudomonadota</taxon>
        <taxon>Gammaproteobacteria</taxon>
        <taxon>Vibrionales</taxon>
        <taxon>Vibrionaceae</taxon>
        <taxon>Vibrio</taxon>
    </lineage>
</organism>
<comment type="caution">
    <text evidence="2">The sequence shown here is derived from an EMBL/GenBank/DDBJ whole genome shotgun (WGS) entry which is preliminary data.</text>
</comment>
<protein>
    <submittedName>
        <fullName evidence="2">YjbH domain-containing protein</fullName>
    </submittedName>
</protein>
<sequence>MVKPIYSVIAPLALLPLSVQAASTTLSPSQTDFGGVGLLQMPSARMAPEGEFSLGLSFNDDYQQYAVSIQLFSWLESTVRYTRVPDTLYNPNPDYSGDNLYTDKGIDVKLRLWQEGYYLPEAAIGIRDIGGTGLFDGEYLAATKRFGPLDVTLGIGWGYLGQRGNITNPLCKVSDEFCHRDDGFSGSGGSVDAGRWFKGPAAIYGGLEYQTPHAPLRLKLEYDGNDYSDDFPVKRGKPLPQHTPWNAGLLYQANDFVDLRLSYQRGDTLTFGVNLFTNFNQMSANWRDTPKVAYQPVTDAPKNTNSLSQNADWQPVVNLLASNAGFQQSQLALLKADHASLEQPASGSAEKMGDTLVLTGEQKKYRDRQEGIDRAAAILTNHIGEMDNITTLRIIETRNGLVLTQTDIDVNAYRAYANHEYIGARFDDAVIASSAMQQPVADRALSKNVTLENDSIERALPNKRYAALNREAKDRASSGYKTATGEIDTVFGRKQERWNAGLSPSLQQSFGGPESFYLYSVGVNLNGHVWLTDSIEASGSIYVNLFDNYDKYNYVDQNPHIDNFSVPRVRTLFRAYVHDNPVRLSNLQLTWFGQPSENLFTQVYGGYLETMFAGVGGEVLYRQANSNWAFGIDWNLVSQRQVDSWLKTYREPFFYYDGYNANNCAPGNVSCQAYVLDEGHTGQASVYYLPKWQWLEGSRFQVSAGKFLGGDNGLRVDFAKRFDSGMIVGAYATKTDLTTEEYGEGSYNKGFYVSIPFDMLTIKPSVNRGTIAWQPITRDGGQTLNRKYKLFDVTNARYVWY</sequence>
<proteinExistence type="predicted"/>
<dbReference type="InterPro" id="IPR010344">
    <property type="entry name" value="YbjH"/>
</dbReference>
<evidence type="ECO:0000313" key="2">
    <source>
        <dbReference type="EMBL" id="NLS13549.1"/>
    </source>
</evidence>
<feature type="signal peptide" evidence="1">
    <location>
        <begin position="1"/>
        <end position="21"/>
    </location>
</feature>
<reference evidence="2 3" key="1">
    <citation type="submission" date="2020-04" db="EMBL/GenBank/DDBJ databases">
        <title>Vibrio sp. SM6, a novel species isolated from seawater.</title>
        <authorList>
            <person name="Wang X."/>
        </authorList>
    </citation>
    <scope>NUCLEOTIDE SEQUENCE [LARGE SCALE GENOMIC DNA]</scope>
    <source>
        <strain evidence="2 3">SM6</strain>
    </source>
</reference>
<feature type="chain" id="PRO_5031524806" evidence="1">
    <location>
        <begin position="22"/>
        <end position="801"/>
    </location>
</feature>
<dbReference type="Pfam" id="PF06082">
    <property type="entry name" value="YjbH"/>
    <property type="match status" value="1"/>
</dbReference>
<gene>
    <name evidence="2" type="ORF">HGP28_11665</name>
</gene>